<dbReference type="InterPro" id="IPR002734">
    <property type="entry name" value="RibDG_C"/>
</dbReference>
<keyword evidence="3" id="KW-0560">Oxidoreductase</keyword>
<dbReference type="Proteomes" id="UP000292027">
    <property type="component" value="Unassembled WGS sequence"/>
</dbReference>
<dbReference type="SUPFAM" id="SSF53597">
    <property type="entry name" value="Dihydrofolate reductase-like"/>
    <property type="match status" value="1"/>
</dbReference>
<evidence type="ECO:0000256" key="2">
    <source>
        <dbReference type="ARBA" id="ARBA00022857"/>
    </source>
</evidence>
<dbReference type="GO" id="GO:0008703">
    <property type="term" value="F:5-amino-6-(5-phosphoribosylamino)uracil reductase activity"/>
    <property type="evidence" value="ECO:0007669"/>
    <property type="project" value="InterPro"/>
</dbReference>
<keyword evidence="6" id="KW-1185">Reference proteome</keyword>
<dbReference type="InterPro" id="IPR024072">
    <property type="entry name" value="DHFR-like_dom_sf"/>
</dbReference>
<evidence type="ECO:0000259" key="4">
    <source>
        <dbReference type="Pfam" id="PF01872"/>
    </source>
</evidence>
<protein>
    <submittedName>
        <fullName evidence="5">Riboflavin biosynthesis pyrimidine reductase</fullName>
    </submittedName>
</protein>
<evidence type="ECO:0000313" key="5">
    <source>
        <dbReference type="EMBL" id="RZU13594.1"/>
    </source>
</evidence>
<dbReference type="InterPro" id="IPR050765">
    <property type="entry name" value="Riboflavin_Biosynth_HTPR"/>
</dbReference>
<comment type="caution">
    <text evidence="5">The sequence shown here is derived from an EMBL/GenBank/DDBJ whole genome shotgun (WGS) entry which is preliminary data.</text>
</comment>
<dbReference type="GO" id="GO:0009231">
    <property type="term" value="P:riboflavin biosynthetic process"/>
    <property type="evidence" value="ECO:0007669"/>
    <property type="project" value="InterPro"/>
</dbReference>
<sequence>MGDRARVVVSVTASVDGRVTVGRDRLLLSEEAGKLWHSLWPEGFMTMNGARTALLEELYAPTAILEGSGTFVIADTGPLELPEATTSYDDFLPDDVVNDPRHRKWFTVVDSRGRVLWTEKGGGGIDLLVLTSRATPTAYLAYLQRENIPYLVAGEDHVDLELALRRMRERLGVTCVVSEAGGGLNGALLREDLVDELHLILFPAAIGGAGVPTVFDGPELVPGALPTKLRLVSSSTTADGVVSLRYEVARSARYAVAG</sequence>
<evidence type="ECO:0000256" key="1">
    <source>
        <dbReference type="ARBA" id="ARBA00005104"/>
    </source>
</evidence>
<dbReference type="PANTHER" id="PTHR38011:SF7">
    <property type="entry name" value="2,5-DIAMINO-6-RIBOSYLAMINO-4(3H)-PYRIMIDINONE 5'-PHOSPHATE REDUCTASE"/>
    <property type="match status" value="1"/>
</dbReference>
<name>A0A4Q7WT70_9ACTN</name>
<dbReference type="PANTHER" id="PTHR38011">
    <property type="entry name" value="DIHYDROFOLATE REDUCTASE FAMILY PROTEIN (AFU_ORTHOLOGUE AFUA_8G06820)"/>
    <property type="match status" value="1"/>
</dbReference>
<keyword evidence="2" id="KW-0521">NADP</keyword>
<feature type="domain" description="Bacterial bifunctional deaminase-reductase C-terminal" evidence="4">
    <location>
        <begin position="7"/>
        <end position="242"/>
    </location>
</feature>
<dbReference type="OrthoDB" id="9800865at2"/>
<accession>A0A4Q7WT70</accession>
<evidence type="ECO:0000256" key="3">
    <source>
        <dbReference type="ARBA" id="ARBA00023002"/>
    </source>
</evidence>
<proteinExistence type="predicted"/>
<evidence type="ECO:0000313" key="6">
    <source>
        <dbReference type="Proteomes" id="UP000292027"/>
    </source>
</evidence>
<dbReference type="AlphaFoldDB" id="A0A4Q7WT70"/>
<gene>
    <name evidence="5" type="ORF">EV645_4441</name>
</gene>
<reference evidence="5 6" key="1">
    <citation type="journal article" date="2015" name="Stand. Genomic Sci.">
        <title>Genomic Encyclopedia of Bacterial and Archaeal Type Strains, Phase III: the genomes of soil and plant-associated and newly described type strains.</title>
        <authorList>
            <person name="Whitman W.B."/>
            <person name="Woyke T."/>
            <person name="Klenk H.P."/>
            <person name="Zhou Y."/>
            <person name="Lilburn T.G."/>
            <person name="Beck B.J."/>
            <person name="De Vos P."/>
            <person name="Vandamme P."/>
            <person name="Eisen J.A."/>
            <person name="Garrity G."/>
            <person name="Hugenholtz P."/>
            <person name="Kyrpides N.C."/>
        </authorList>
    </citation>
    <scope>NUCLEOTIDE SEQUENCE [LARGE SCALE GENOMIC DNA]</scope>
    <source>
        <strain evidence="5 6">VKM Ac-2540</strain>
    </source>
</reference>
<organism evidence="5 6">
    <name type="scientific">Kribbella rubisoli</name>
    <dbReference type="NCBI Taxonomy" id="3075929"/>
    <lineage>
        <taxon>Bacteria</taxon>
        <taxon>Bacillati</taxon>
        <taxon>Actinomycetota</taxon>
        <taxon>Actinomycetes</taxon>
        <taxon>Propionibacteriales</taxon>
        <taxon>Kribbellaceae</taxon>
        <taxon>Kribbella</taxon>
    </lineage>
</organism>
<comment type="pathway">
    <text evidence="1">Cofactor biosynthesis; riboflavin biosynthesis.</text>
</comment>
<dbReference type="Pfam" id="PF01872">
    <property type="entry name" value="RibD_C"/>
    <property type="match status" value="1"/>
</dbReference>
<dbReference type="Gene3D" id="3.40.430.10">
    <property type="entry name" value="Dihydrofolate Reductase, subunit A"/>
    <property type="match status" value="1"/>
</dbReference>
<dbReference type="EMBL" id="SHKR01000013">
    <property type="protein sequence ID" value="RZU13594.1"/>
    <property type="molecule type" value="Genomic_DNA"/>
</dbReference>